<dbReference type="InterPro" id="IPR024752">
    <property type="entry name" value="Myb/SANT-like_dom"/>
</dbReference>
<dbReference type="AlphaFoldDB" id="A0A2U1LCM0"/>
<gene>
    <name evidence="2" type="ORF">CTI12_AA504700</name>
</gene>
<feature type="domain" description="Myb/SANT-like" evidence="1">
    <location>
        <begin position="2"/>
        <end position="48"/>
    </location>
</feature>
<keyword evidence="3" id="KW-1185">Reference proteome</keyword>
<comment type="caution">
    <text evidence="2">The sequence shown here is derived from an EMBL/GenBank/DDBJ whole genome shotgun (WGS) entry which is preliminary data.</text>
</comment>
<dbReference type="Proteomes" id="UP000245207">
    <property type="component" value="Unassembled WGS sequence"/>
</dbReference>
<proteinExistence type="predicted"/>
<dbReference type="PANTHER" id="PTHR31704:SF37">
    <property type="entry name" value="HEAT SHOCK PROTEIN"/>
    <property type="match status" value="1"/>
</dbReference>
<name>A0A2U1LCM0_ARTAN</name>
<accession>A0A2U1LCM0</accession>
<reference evidence="2 3" key="1">
    <citation type="journal article" date="2018" name="Mol. Plant">
        <title>The genome of Artemisia annua provides insight into the evolution of Asteraceae family and artemisinin biosynthesis.</title>
        <authorList>
            <person name="Shen Q."/>
            <person name="Zhang L."/>
            <person name="Liao Z."/>
            <person name="Wang S."/>
            <person name="Yan T."/>
            <person name="Shi P."/>
            <person name="Liu M."/>
            <person name="Fu X."/>
            <person name="Pan Q."/>
            <person name="Wang Y."/>
            <person name="Lv Z."/>
            <person name="Lu X."/>
            <person name="Zhang F."/>
            <person name="Jiang W."/>
            <person name="Ma Y."/>
            <person name="Chen M."/>
            <person name="Hao X."/>
            <person name="Li L."/>
            <person name="Tang Y."/>
            <person name="Lv G."/>
            <person name="Zhou Y."/>
            <person name="Sun X."/>
            <person name="Brodelius P.E."/>
            <person name="Rose J.K.C."/>
            <person name="Tang K."/>
        </authorList>
    </citation>
    <scope>NUCLEOTIDE SEQUENCE [LARGE SCALE GENOMIC DNA]</scope>
    <source>
        <strain evidence="3">cv. Huhao1</strain>
        <tissue evidence="2">Leaf</tissue>
    </source>
</reference>
<protein>
    <submittedName>
        <fullName evidence="2">Myb/SANT-like domain-containing protein</fullName>
    </submittedName>
</protein>
<organism evidence="2 3">
    <name type="scientific">Artemisia annua</name>
    <name type="common">Sweet wormwood</name>
    <dbReference type="NCBI Taxonomy" id="35608"/>
    <lineage>
        <taxon>Eukaryota</taxon>
        <taxon>Viridiplantae</taxon>
        <taxon>Streptophyta</taxon>
        <taxon>Embryophyta</taxon>
        <taxon>Tracheophyta</taxon>
        <taxon>Spermatophyta</taxon>
        <taxon>Magnoliopsida</taxon>
        <taxon>eudicotyledons</taxon>
        <taxon>Gunneridae</taxon>
        <taxon>Pentapetalae</taxon>
        <taxon>asterids</taxon>
        <taxon>campanulids</taxon>
        <taxon>Asterales</taxon>
        <taxon>Asteraceae</taxon>
        <taxon>Asteroideae</taxon>
        <taxon>Anthemideae</taxon>
        <taxon>Artemisiinae</taxon>
        <taxon>Artemisia</taxon>
    </lineage>
</organism>
<dbReference type="Pfam" id="PF12776">
    <property type="entry name" value="Myb_DNA-bind_3"/>
    <property type="match status" value="1"/>
</dbReference>
<dbReference type="EMBL" id="PKPP01010122">
    <property type="protein sequence ID" value="PWA46753.1"/>
    <property type="molecule type" value="Genomic_DNA"/>
</dbReference>
<evidence type="ECO:0000313" key="2">
    <source>
        <dbReference type="EMBL" id="PWA46753.1"/>
    </source>
</evidence>
<dbReference type="OrthoDB" id="1910266at2759"/>
<evidence type="ECO:0000259" key="1">
    <source>
        <dbReference type="Pfam" id="PF12776"/>
    </source>
</evidence>
<dbReference type="PANTHER" id="PTHR31704">
    <property type="entry name" value="MYB/SANT-LIKE DNA-BINDING DOMAIN PROTEIN-RELATED"/>
    <property type="match status" value="1"/>
</dbReference>
<sequence length="55" mass="6741">MLKENMGKDLTYKQIKNHWENMKNDWKLYDRLMRPEFGIGWDPIRKTLMRLQDGG</sequence>
<evidence type="ECO:0000313" key="3">
    <source>
        <dbReference type="Proteomes" id="UP000245207"/>
    </source>
</evidence>